<keyword evidence="2" id="KW-1185">Reference proteome</keyword>
<organism evidence="1 2">
    <name type="scientific">Enterococcus florum</name>
    <dbReference type="NCBI Taxonomy" id="2480627"/>
    <lineage>
        <taxon>Bacteria</taxon>
        <taxon>Bacillati</taxon>
        <taxon>Bacillota</taxon>
        <taxon>Bacilli</taxon>
        <taxon>Lactobacillales</taxon>
        <taxon>Enterococcaceae</taxon>
        <taxon>Enterococcus</taxon>
    </lineage>
</organism>
<dbReference type="Proteomes" id="UP000290567">
    <property type="component" value="Unassembled WGS sequence"/>
</dbReference>
<reference evidence="2" key="1">
    <citation type="submission" date="2019-02" db="EMBL/GenBank/DDBJ databases">
        <title>Draft genome sequence of Enterococcus sp. Gos25-1.</title>
        <authorList>
            <person name="Tanaka N."/>
            <person name="Shiwa Y."/>
            <person name="Fujita N."/>
        </authorList>
    </citation>
    <scope>NUCLEOTIDE SEQUENCE [LARGE SCALE GENOMIC DNA]</scope>
    <source>
        <strain evidence="2">Gos25-1</strain>
    </source>
</reference>
<dbReference type="AlphaFoldDB" id="A0A4P5PB86"/>
<protein>
    <submittedName>
        <fullName evidence="1">Uncharacterized protein</fullName>
    </submittedName>
</protein>
<gene>
    <name evidence="1" type="ORF">NRIC_10890</name>
</gene>
<accession>A0A4P5PB86</accession>
<proteinExistence type="predicted"/>
<evidence type="ECO:0000313" key="2">
    <source>
        <dbReference type="Proteomes" id="UP000290567"/>
    </source>
</evidence>
<dbReference type="RefSeq" id="WP_227873743.1">
    <property type="nucleotide sequence ID" value="NZ_BJCC01000009.1"/>
</dbReference>
<evidence type="ECO:0000313" key="1">
    <source>
        <dbReference type="EMBL" id="GCF93198.1"/>
    </source>
</evidence>
<comment type="caution">
    <text evidence="1">The sequence shown here is derived from an EMBL/GenBank/DDBJ whole genome shotgun (WGS) entry which is preliminary data.</text>
</comment>
<dbReference type="EMBL" id="BJCC01000009">
    <property type="protein sequence ID" value="GCF93198.1"/>
    <property type="molecule type" value="Genomic_DNA"/>
</dbReference>
<sequence>MACPECYSEQKRTPPLWKAEDCLVNHQQYICGACGRCICIQADEKAACTAGDFRFEQLRPHNCTCARRM</sequence>
<name>A0A4P5PB86_9ENTE</name>